<organism evidence="2 3">
    <name type="scientific">Aspergillus lucknowensis</name>
    <dbReference type="NCBI Taxonomy" id="176173"/>
    <lineage>
        <taxon>Eukaryota</taxon>
        <taxon>Fungi</taxon>
        <taxon>Dikarya</taxon>
        <taxon>Ascomycota</taxon>
        <taxon>Pezizomycotina</taxon>
        <taxon>Eurotiomycetes</taxon>
        <taxon>Eurotiomycetidae</taxon>
        <taxon>Eurotiales</taxon>
        <taxon>Aspergillaceae</taxon>
        <taxon>Aspergillus</taxon>
        <taxon>Aspergillus subgen. Nidulantes</taxon>
    </lineage>
</organism>
<evidence type="ECO:0000313" key="2">
    <source>
        <dbReference type="EMBL" id="KAL2871192.1"/>
    </source>
</evidence>
<gene>
    <name evidence="2" type="ORF">BJX67DRAFT_343771</name>
</gene>
<dbReference type="Proteomes" id="UP001610432">
    <property type="component" value="Unassembled WGS sequence"/>
</dbReference>
<reference evidence="2 3" key="1">
    <citation type="submission" date="2024-07" db="EMBL/GenBank/DDBJ databases">
        <title>Section-level genome sequencing and comparative genomics of Aspergillus sections Usti and Cavernicolus.</title>
        <authorList>
            <consortium name="Lawrence Berkeley National Laboratory"/>
            <person name="Nybo J.L."/>
            <person name="Vesth T.C."/>
            <person name="Theobald S."/>
            <person name="Frisvad J.C."/>
            <person name="Larsen T.O."/>
            <person name="Kjaerboelling I."/>
            <person name="Rothschild-Mancinelli K."/>
            <person name="Lyhne E.K."/>
            <person name="Kogle M.E."/>
            <person name="Barry K."/>
            <person name="Clum A."/>
            <person name="Na H."/>
            <person name="Ledsgaard L."/>
            <person name="Lin J."/>
            <person name="Lipzen A."/>
            <person name="Kuo A."/>
            <person name="Riley R."/>
            <person name="Mondo S."/>
            <person name="Labutti K."/>
            <person name="Haridas S."/>
            <person name="Pangalinan J."/>
            <person name="Salamov A.A."/>
            <person name="Simmons B.A."/>
            <person name="Magnuson J.K."/>
            <person name="Chen J."/>
            <person name="Drula E."/>
            <person name="Henrissat B."/>
            <person name="Wiebenga A."/>
            <person name="Lubbers R.J."/>
            <person name="Gomes A.C."/>
            <person name="Macurrencykelacurrency M.R."/>
            <person name="Stajich J."/>
            <person name="Grigoriev I.V."/>
            <person name="Mortensen U.H."/>
            <person name="De Vries R.P."/>
            <person name="Baker S.E."/>
            <person name="Andersen M.R."/>
        </authorList>
    </citation>
    <scope>NUCLEOTIDE SEQUENCE [LARGE SCALE GENOMIC DNA]</scope>
    <source>
        <strain evidence="2 3">CBS 449.75</strain>
    </source>
</reference>
<dbReference type="RefSeq" id="XP_070890171.1">
    <property type="nucleotide sequence ID" value="XM_071028186.1"/>
</dbReference>
<sequence length="56" mass="5972">MGQGSATDIVGCNTGQLRPQTCYGGRRERVIQQQRSPASLEGSHAPVHGGEARAMY</sequence>
<dbReference type="EMBL" id="JBFXLQ010000004">
    <property type="protein sequence ID" value="KAL2871192.1"/>
    <property type="molecule type" value="Genomic_DNA"/>
</dbReference>
<evidence type="ECO:0000256" key="1">
    <source>
        <dbReference type="SAM" id="MobiDB-lite"/>
    </source>
</evidence>
<evidence type="ECO:0000313" key="3">
    <source>
        <dbReference type="Proteomes" id="UP001610432"/>
    </source>
</evidence>
<dbReference type="GeneID" id="98143258"/>
<comment type="caution">
    <text evidence="2">The sequence shown here is derived from an EMBL/GenBank/DDBJ whole genome shotgun (WGS) entry which is preliminary data.</text>
</comment>
<protein>
    <submittedName>
        <fullName evidence="2">Uncharacterized protein</fullName>
    </submittedName>
</protein>
<keyword evidence="3" id="KW-1185">Reference proteome</keyword>
<accession>A0ABR4M3N0</accession>
<proteinExistence type="predicted"/>
<feature type="region of interest" description="Disordered" evidence="1">
    <location>
        <begin position="33"/>
        <end position="56"/>
    </location>
</feature>
<name>A0ABR4M3N0_9EURO</name>